<accession>A0A6J5Z006</accession>
<evidence type="ECO:0000313" key="2">
    <source>
        <dbReference type="EMBL" id="CAB4333659.1"/>
    </source>
</evidence>
<dbReference type="EMBL" id="CAESAC010000034">
    <property type="protein sequence ID" value="CAB4333659.1"/>
    <property type="molecule type" value="Genomic_DNA"/>
</dbReference>
<gene>
    <name evidence="2" type="ORF">UFOPK4028_00379</name>
</gene>
<feature type="region of interest" description="Disordered" evidence="1">
    <location>
        <begin position="51"/>
        <end position="75"/>
    </location>
</feature>
<name>A0A6J5Z006_9ZZZZ</name>
<protein>
    <submittedName>
        <fullName evidence="2">Unannotated protein</fullName>
    </submittedName>
</protein>
<proteinExistence type="predicted"/>
<reference evidence="2" key="1">
    <citation type="submission" date="2020-05" db="EMBL/GenBank/DDBJ databases">
        <authorList>
            <person name="Chiriac C."/>
            <person name="Salcher M."/>
            <person name="Ghai R."/>
            <person name="Kavagutti S V."/>
        </authorList>
    </citation>
    <scope>NUCLEOTIDE SEQUENCE</scope>
</reference>
<dbReference type="AlphaFoldDB" id="A0A6J5Z006"/>
<organism evidence="2">
    <name type="scientific">freshwater metagenome</name>
    <dbReference type="NCBI Taxonomy" id="449393"/>
    <lineage>
        <taxon>unclassified sequences</taxon>
        <taxon>metagenomes</taxon>
        <taxon>ecological metagenomes</taxon>
    </lineage>
</organism>
<sequence length="90" mass="9934">MPRVRAEINITRATNLTPLGLLPNLEFCHMFPASAIKVIPIIRIAQINSGLSSKPRRSKKTSGAASKKMADTPKTTAPPFKVFLIPCWYI</sequence>
<evidence type="ECO:0000256" key="1">
    <source>
        <dbReference type="SAM" id="MobiDB-lite"/>
    </source>
</evidence>